<dbReference type="AlphaFoldDB" id="A0A2I1G0I1"/>
<protein>
    <submittedName>
        <fullName evidence="2">Uncharacterized protein</fullName>
    </submittedName>
</protein>
<evidence type="ECO:0000313" key="3">
    <source>
        <dbReference type="Proteomes" id="UP000234323"/>
    </source>
</evidence>
<name>A0A2I1G0I1_9GLOM</name>
<accession>A0A2I1G0I1</accession>
<keyword evidence="3" id="KW-1185">Reference proteome</keyword>
<organism evidence="2 3">
    <name type="scientific">Rhizophagus irregularis</name>
    <dbReference type="NCBI Taxonomy" id="588596"/>
    <lineage>
        <taxon>Eukaryota</taxon>
        <taxon>Fungi</taxon>
        <taxon>Fungi incertae sedis</taxon>
        <taxon>Mucoromycota</taxon>
        <taxon>Glomeromycotina</taxon>
        <taxon>Glomeromycetes</taxon>
        <taxon>Glomerales</taxon>
        <taxon>Glomeraceae</taxon>
        <taxon>Rhizophagus</taxon>
    </lineage>
</organism>
<sequence length="126" mass="15302">MKKFEWCLLCHHRSGKHQCQYIFKNLLSKKFPSRKPNFLNGMQLDGYNKELRLAFEYQDLQHYHHNSLYHQKNETLEIQRYMTGYLQKARYIYVLLKFSILLIYPISDLFKHTLIEKGFLNSSSSY</sequence>
<dbReference type="Proteomes" id="UP000234323">
    <property type="component" value="Unassembled WGS sequence"/>
</dbReference>
<proteinExistence type="predicted"/>
<comment type="caution">
    <text evidence="2">The sequence shown here is derived from an EMBL/GenBank/DDBJ whole genome shotgun (WGS) entry which is preliminary data.</text>
</comment>
<reference evidence="2 3" key="1">
    <citation type="submission" date="2015-10" db="EMBL/GenBank/DDBJ databases">
        <title>Genome analyses suggest a sexual origin of heterokaryosis in a supposedly ancient asexual fungus.</title>
        <authorList>
            <person name="Ropars J."/>
            <person name="Sedzielewska K."/>
            <person name="Noel J."/>
            <person name="Charron P."/>
            <person name="Farinelli L."/>
            <person name="Marton T."/>
            <person name="Kruger M."/>
            <person name="Pelin A."/>
            <person name="Brachmann A."/>
            <person name="Corradi N."/>
        </authorList>
    </citation>
    <scope>NUCLEOTIDE SEQUENCE [LARGE SCALE GENOMIC DNA]</scope>
    <source>
        <strain evidence="2 3">A4</strain>
    </source>
</reference>
<keyword evidence="1" id="KW-0812">Transmembrane</keyword>
<dbReference type="EMBL" id="LLXI01000089">
    <property type="protein sequence ID" value="PKY40111.1"/>
    <property type="molecule type" value="Genomic_DNA"/>
</dbReference>
<gene>
    <name evidence="2" type="ORF">RhiirA4_453416</name>
</gene>
<keyword evidence="1" id="KW-0472">Membrane</keyword>
<evidence type="ECO:0000313" key="2">
    <source>
        <dbReference type="EMBL" id="PKY40111.1"/>
    </source>
</evidence>
<keyword evidence="1" id="KW-1133">Transmembrane helix</keyword>
<feature type="transmembrane region" description="Helical" evidence="1">
    <location>
        <begin position="90"/>
        <end position="107"/>
    </location>
</feature>
<evidence type="ECO:0000256" key="1">
    <source>
        <dbReference type="SAM" id="Phobius"/>
    </source>
</evidence>